<accession>A0ABN0X456</accession>
<proteinExistence type="inferred from homology"/>
<evidence type="ECO:0000313" key="9">
    <source>
        <dbReference type="EMBL" id="GAA0354688.1"/>
    </source>
</evidence>
<feature type="transmembrane region" description="Helical" evidence="8">
    <location>
        <begin position="284"/>
        <end position="305"/>
    </location>
</feature>
<name>A0ABN0X456_9ALTE</name>
<feature type="transmembrane region" description="Helical" evidence="8">
    <location>
        <begin position="154"/>
        <end position="174"/>
    </location>
</feature>
<evidence type="ECO:0000256" key="2">
    <source>
        <dbReference type="ARBA" id="ARBA00010145"/>
    </source>
</evidence>
<feature type="transmembrane region" description="Helical" evidence="8">
    <location>
        <begin position="186"/>
        <end position="209"/>
    </location>
</feature>
<feature type="transmembrane region" description="Helical" evidence="8">
    <location>
        <begin position="341"/>
        <end position="363"/>
    </location>
</feature>
<evidence type="ECO:0000256" key="6">
    <source>
        <dbReference type="ARBA" id="ARBA00022989"/>
    </source>
</evidence>
<comment type="similarity">
    <text evidence="2">Belongs to the auxin efflux carrier (TC 2.A.69) family.</text>
</comment>
<organism evidence="9 10">
    <name type="scientific">Bowmanella denitrificans</name>
    <dbReference type="NCBI Taxonomy" id="366582"/>
    <lineage>
        <taxon>Bacteria</taxon>
        <taxon>Pseudomonadati</taxon>
        <taxon>Pseudomonadota</taxon>
        <taxon>Gammaproteobacteria</taxon>
        <taxon>Alteromonadales</taxon>
        <taxon>Alteromonadaceae</taxon>
        <taxon>Bowmanella</taxon>
    </lineage>
</organism>
<dbReference type="InterPro" id="IPR004776">
    <property type="entry name" value="Mem_transp_PIN-like"/>
</dbReference>
<keyword evidence="5 8" id="KW-0812">Transmembrane</keyword>
<dbReference type="Proteomes" id="UP001501757">
    <property type="component" value="Unassembled WGS sequence"/>
</dbReference>
<keyword evidence="6 8" id="KW-1133">Transmembrane helix</keyword>
<evidence type="ECO:0000256" key="7">
    <source>
        <dbReference type="ARBA" id="ARBA00023136"/>
    </source>
</evidence>
<feature type="transmembrane region" description="Helical" evidence="8">
    <location>
        <begin position="99"/>
        <end position="116"/>
    </location>
</feature>
<evidence type="ECO:0000256" key="3">
    <source>
        <dbReference type="ARBA" id="ARBA00022448"/>
    </source>
</evidence>
<dbReference type="Pfam" id="PF03547">
    <property type="entry name" value="Mem_trans"/>
    <property type="match status" value="1"/>
</dbReference>
<feature type="transmembrane region" description="Helical" evidence="8">
    <location>
        <begin position="60"/>
        <end position="78"/>
    </location>
</feature>
<evidence type="ECO:0000256" key="1">
    <source>
        <dbReference type="ARBA" id="ARBA00004651"/>
    </source>
</evidence>
<feature type="transmembrane region" description="Helical" evidence="8">
    <location>
        <begin position="311"/>
        <end position="334"/>
    </location>
</feature>
<keyword evidence="10" id="KW-1185">Reference proteome</keyword>
<dbReference type="PANTHER" id="PTHR36838">
    <property type="entry name" value="AUXIN EFFLUX CARRIER FAMILY PROTEIN"/>
    <property type="match status" value="1"/>
</dbReference>
<keyword evidence="7 8" id="KW-0472">Membrane</keyword>
<feature type="transmembrane region" description="Helical" evidence="8">
    <location>
        <begin position="122"/>
        <end position="142"/>
    </location>
</feature>
<comment type="caution">
    <text evidence="9">The sequence shown here is derived from an EMBL/GenBank/DDBJ whole genome shotgun (WGS) entry which is preliminary data.</text>
</comment>
<feature type="transmembrane region" description="Helical" evidence="8">
    <location>
        <begin position="221"/>
        <end position="240"/>
    </location>
</feature>
<dbReference type="EMBL" id="BAAAEI010000008">
    <property type="protein sequence ID" value="GAA0354688.1"/>
    <property type="molecule type" value="Genomic_DNA"/>
</dbReference>
<sequence length="369" mass="40662">MPPNYRQFFPSTTRDYKLILNFQIFNYFEKQGILAVILAIRLKSVGLSTKSGLESPHVGLIYMLCMESFALVLIYLLIGSQLRRLPQFPADTGMVLNQYVLYVALPALVLQKIPLMTFSAQLWMPAVLPWIILLIVATLVLLVGKIMKWDRHLIAALLVVLPLGNTSFLGFPMVEAFFGEQAMPYAIIYDQLGSFLALATYATLLCAWYNPQASAPSAGQMARRVLLFPSFIALLLALLLKDWPYPEFMQRLLDSLAATLVPVIMVAVGFQFRLKLDGKEALPLGFALMVKLVLMPAIALILLLPLQPDGLLLQVGVFQAAMPPMVSAGALAIGAALAPRLVAALVGLGLVLSFITLPSWYWLLQQVVS</sequence>
<protein>
    <submittedName>
        <fullName evidence="9">AEC family transporter</fullName>
    </submittedName>
</protein>
<dbReference type="InterPro" id="IPR038770">
    <property type="entry name" value="Na+/solute_symporter_sf"/>
</dbReference>
<feature type="transmembrane region" description="Helical" evidence="8">
    <location>
        <begin position="252"/>
        <end position="272"/>
    </location>
</feature>
<evidence type="ECO:0000313" key="10">
    <source>
        <dbReference type="Proteomes" id="UP001501757"/>
    </source>
</evidence>
<feature type="transmembrane region" description="Helical" evidence="8">
    <location>
        <begin position="20"/>
        <end position="40"/>
    </location>
</feature>
<keyword evidence="4" id="KW-1003">Cell membrane</keyword>
<dbReference type="PANTHER" id="PTHR36838:SF1">
    <property type="entry name" value="SLR1864 PROTEIN"/>
    <property type="match status" value="1"/>
</dbReference>
<evidence type="ECO:0000256" key="8">
    <source>
        <dbReference type="SAM" id="Phobius"/>
    </source>
</evidence>
<dbReference type="Gene3D" id="1.20.1530.20">
    <property type="match status" value="1"/>
</dbReference>
<evidence type="ECO:0000256" key="4">
    <source>
        <dbReference type="ARBA" id="ARBA00022475"/>
    </source>
</evidence>
<comment type="subcellular location">
    <subcellularLocation>
        <location evidence="1">Cell membrane</location>
        <topology evidence="1">Multi-pass membrane protein</topology>
    </subcellularLocation>
</comment>
<reference evidence="9 10" key="1">
    <citation type="journal article" date="2019" name="Int. J. Syst. Evol. Microbiol.">
        <title>The Global Catalogue of Microorganisms (GCM) 10K type strain sequencing project: providing services to taxonomists for standard genome sequencing and annotation.</title>
        <authorList>
            <consortium name="The Broad Institute Genomics Platform"/>
            <consortium name="The Broad Institute Genome Sequencing Center for Infectious Disease"/>
            <person name="Wu L."/>
            <person name="Ma J."/>
        </authorList>
    </citation>
    <scope>NUCLEOTIDE SEQUENCE [LARGE SCALE GENOMIC DNA]</scope>
    <source>
        <strain evidence="9 10">JCM 13378</strain>
    </source>
</reference>
<gene>
    <name evidence="9" type="ORF">GCM10009092_18720</name>
</gene>
<keyword evidence="3" id="KW-0813">Transport</keyword>
<evidence type="ECO:0000256" key="5">
    <source>
        <dbReference type="ARBA" id="ARBA00022692"/>
    </source>
</evidence>